<dbReference type="VEuPathDB" id="FungiDB:NECHADRAFT_88805"/>
<dbReference type="AlphaFoldDB" id="C7ZKG7"/>
<sequence>MSAPFAPKRRDVMSSSRPGRPFAPGPIFRLLGHHGTPVGLPTHPDTVRLDPAPPGSRFLAMARPHEASPSGSSPSPSLHSGSYSRPTTPRQPPVSSRPNPFNDAPSSPSSSSLSSPSHPRSHPPSPSMSPPSSPSSQWHRTGKYTVLRFRVNPHPGLAPGHRGLNVALCFHNGYWQSLSEGGDDITIHFNDHQRVISCAAAPDESDTLPSAPNYVIQSSDVNLWVEEDDVFDTELVQSSHPENQPKQHKPSLIRLQRPVTSTQENVKDIASKRQPRQPINNKLILWTGYAVLCYLFLAILISFSHPRQQPSVTVYEATPFHPEAIVTDVLPVYDRFHQLCLRQAFFPRNSTFFNLPLDTLAVNLMFGNRDLCLPVQDIGTMWNPEQGLTMDALERWDYEKELRKGGPVYDGVDLYEVCSNVSRAVDRATTSFRRTIWYLEGSATATSRIAIEGLAVSLMIREKMDAHNATSTKPSGKPYTTGLAAPPTPDPSPLLTLAILKDTADEEVGPSLHSLRDKTMEEMNEFRKELKDAIQKVDQVLDISRNVTEHTTDTNHGTGTSEPPFWKSWWTRKNLETLRKAKKAKALRKTKDSMGFFINVRHNLTVVASALEEVFAEQEDILHEEDKITFWIQQLLDAASIASQADSGSIVQLQNNTSENYIAGKWHSNLWAPYRPKLEKEEFGQWCLYPDCPRAQGEKVIVRLHLPNPTEAIAAIFPTWMLILQEEVALWEIVKSRRKEAEKNRPR</sequence>
<feature type="region of interest" description="Disordered" evidence="2">
    <location>
        <begin position="467"/>
        <end position="491"/>
    </location>
</feature>
<feature type="coiled-coil region" evidence="1">
    <location>
        <begin position="516"/>
        <end position="543"/>
    </location>
</feature>
<organism evidence="4 5">
    <name type="scientific">Fusarium vanettenii (strain ATCC MYA-4622 / CBS 123669 / FGSC 9596 / NRRL 45880 / 77-13-4)</name>
    <name type="common">Fusarium solani subsp. pisi</name>
    <dbReference type="NCBI Taxonomy" id="660122"/>
    <lineage>
        <taxon>Eukaryota</taxon>
        <taxon>Fungi</taxon>
        <taxon>Dikarya</taxon>
        <taxon>Ascomycota</taxon>
        <taxon>Pezizomycotina</taxon>
        <taxon>Sordariomycetes</taxon>
        <taxon>Hypocreomycetidae</taxon>
        <taxon>Hypocreales</taxon>
        <taxon>Nectriaceae</taxon>
        <taxon>Fusarium</taxon>
        <taxon>Fusarium solani species complex</taxon>
        <taxon>Fusarium vanettenii</taxon>
    </lineage>
</organism>
<feature type="compositionally biased region" description="Low complexity" evidence="2">
    <location>
        <begin position="68"/>
        <end position="86"/>
    </location>
</feature>
<evidence type="ECO:0000256" key="2">
    <source>
        <dbReference type="SAM" id="MobiDB-lite"/>
    </source>
</evidence>
<evidence type="ECO:0000313" key="4">
    <source>
        <dbReference type="EMBL" id="EEU35518.1"/>
    </source>
</evidence>
<evidence type="ECO:0000313" key="5">
    <source>
        <dbReference type="Proteomes" id="UP000005206"/>
    </source>
</evidence>
<dbReference type="InParanoid" id="C7ZKG7"/>
<keyword evidence="5" id="KW-1185">Reference proteome</keyword>
<feature type="transmembrane region" description="Helical" evidence="3">
    <location>
        <begin position="283"/>
        <end position="303"/>
    </location>
</feature>
<dbReference type="eggNOG" id="ENOG502RPJB">
    <property type="taxonomic scope" value="Eukaryota"/>
</dbReference>
<gene>
    <name evidence="4" type="ORF">NECHADRAFT_88805</name>
</gene>
<dbReference type="KEGG" id="nhe:NECHADRAFT_88805"/>
<name>C7ZKG7_FUSV7</name>
<evidence type="ECO:0000256" key="1">
    <source>
        <dbReference type="SAM" id="Coils"/>
    </source>
</evidence>
<keyword evidence="1" id="KW-0175">Coiled coil</keyword>
<dbReference type="Proteomes" id="UP000005206">
    <property type="component" value="Chromosome 16"/>
</dbReference>
<protein>
    <submittedName>
        <fullName evidence="4">Uncharacterized protein</fullName>
    </submittedName>
</protein>
<feature type="compositionally biased region" description="Low complexity" evidence="2">
    <location>
        <begin position="105"/>
        <end position="118"/>
    </location>
</feature>
<reference evidence="4 5" key="1">
    <citation type="journal article" date="2009" name="PLoS Genet.">
        <title>The genome of Nectria haematococca: contribution of supernumerary chromosomes to gene expansion.</title>
        <authorList>
            <person name="Coleman J.J."/>
            <person name="Rounsley S.D."/>
            <person name="Rodriguez-Carres M."/>
            <person name="Kuo A."/>
            <person name="Wasmann C.C."/>
            <person name="Grimwood J."/>
            <person name="Schmutz J."/>
            <person name="Taga M."/>
            <person name="White G.J."/>
            <person name="Zhou S."/>
            <person name="Schwartz D.C."/>
            <person name="Freitag M."/>
            <person name="Ma L.J."/>
            <person name="Danchin E.G."/>
            <person name="Henrissat B."/>
            <person name="Coutinho P.M."/>
            <person name="Nelson D.R."/>
            <person name="Straney D."/>
            <person name="Napoli C.A."/>
            <person name="Barker B.M."/>
            <person name="Gribskov M."/>
            <person name="Rep M."/>
            <person name="Kroken S."/>
            <person name="Molnar I."/>
            <person name="Rensing C."/>
            <person name="Kennell J.C."/>
            <person name="Zamora J."/>
            <person name="Farman M.L."/>
            <person name="Selker E.U."/>
            <person name="Salamov A."/>
            <person name="Shapiro H."/>
            <person name="Pangilinan J."/>
            <person name="Lindquist E."/>
            <person name="Lamers C."/>
            <person name="Grigoriev I.V."/>
            <person name="Geiser D.M."/>
            <person name="Covert S.F."/>
            <person name="Temporini E."/>
            <person name="Vanetten H.D."/>
        </authorList>
    </citation>
    <scope>NUCLEOTIDE SEQUENCE [LARGE SCALE GENOMIC DNA]</scope>
    <source>
        <strain evidence="5">ATCC MYA-4622 / CBS 123669 / FGSC 9596 / NRRL 45880 / 77-13-4</strain>
    </source>
</reference>
<keyword evidence="3" id="KW-0812">Transmembrane</keyword>
<proteinExistence type="predicted"/>
<evidence type="ECO:0000256" key="3">
    <source>
        <dbReference type="SAM" id="Phobius"/>
    </source>
</evidence>
<dbReference type="OrthoDB" id="5077816at2759"/>
<dbReference type="EMBL" id="GG698938">
    <property type="protein sequence ID" value="EEU35518.1"/>
    <property type="molecule type" value="Genomic_DNA"/>
</dbReference>
<feature type="compositionally biased region" description="Pro residues" evidence="2">
    <location>
        <begin position="122"/>
        <end position="133"/>
    </location>
</feature>
<dbReference type="RefSeq" id="XP_003041231.1">
    <property type="nucleotide sequence ID" value="XM_003041185.1"/>
</dbReference>
<accession>C7ZKG7</accession>
<keyword evidence="3" id="KW-0472">Membrane</keyword>
<dbReference type="GeneID" id="9675836"/>
<feature type="region of interest" description="Disordered" evidence="2">
    <location>
        <begin position="1"/>
        <end position="139"/>
    </location>
</feature>
<keyword evidence="3" id="KW-1133">Transmembrane helix</keyword>
<dbReference type="HOGENOM" id="CLU_372174_0_0_1"/>